<feature type="non-terminal residue" evidence="2">
    <location>
        <position position="1"/>
    </location>
</feature>
<dbReference type="Proteomes" id="UP000275078">
    <property type="component" value="Unassembled WGS sequence"/>
</dbReference>
<feature type="region of interest" description="Disordered" evidence="1">
    <location>
        <begin position="133"/>
        <end position="157"/>
    </location>
</feature>
<organism evidence="2 3">
    <name type="scientific">Ascobolus immersus RN42</name>
    <dbReference type="NCBI Taxonomy" id="1160509"/>
    <lineage>
        <taxon>Eukaryota</taxon>
        <taxon>Fungi</taxon>
        <taxon>Dikarya</taxon>
        <taxon>Ascomycota</taxon>
        <taxon>Pezizomycotina</taxon>
        <taxon>Pezizomycetes</taxon>
        <taxon>Pezizales</taxon>
        <taxon>Ascobolaceae</taxon>
        <taxon>Ascobolus</taxon>
    </lineage>
</organism>
<evidence type="ECO:0000313" key="2">
    <source>
        <dbReference type="EMBL" id="RPA70616.1"/>
    </source>
</evidence>
<protein>
    <submittedName>
        <fullName evidence="2">Uncharacterized protein</fullName>
    </submittedName>
</protein>
<keyword evidence="3" id="KW-1185">Reference proteome</keyword>
<reference evidence="2 3" key="1">
    <citation type="journal article" date="2018" name="Nat. Ecol. Evol.">
        <title>Pezizomycetes genomes reveal the molecular basis of ectomycorrhizal truffle lifestyle.</title>
        <authorList>
            <person name="Murat C."/>
            <person name="Payen T."/>
            <person name="Noel B."/>
            <person name="Kuo A."/>
            <person name="Morin E."/>
            <person name="Chen J."/>
            <person name="Kohler A."/>
            <person name="Krizsan K."/>
            <person name="Balestrini R."/>
            <person name="Da Silva C."/>
            <person name="Montanini B."/>
            <person name="Hainaut M."/>
            <person name="Levati E."/>
            <person name="Barry K.W."/>
            <person name="Belfiori B."/>
            <person name="Cichocki N."/>
            <person name="Clum A."/>
            <person name="Dockter R.B."/>
            <person name="Fauchery L."/>
            <person name="Guy J."/>
            <person name="Iotti M."/>
            <person name="Le Tacon F."/>
            <person name="Lindquist E.A."/>
            <person name="Lipzen A."/>
            <person name="Malagnac F."/>
            <person name="Mello A."/>
            <person name="Molinier V."/>
            <person name="Miyauchi S."/>
            <person name="Poulain J."/>
            <person name="Riccioni C."/>
            <person name="Rubini A."/>
            <person name="Sitrit Y."/>
            <person name="Splivallo R."/>
            <person name="Traeger S."/>
            <person name="Wang M."/>
            <person name="Zifcakova L."/>
            <person name="Wipf D."/>
            <person name="Zambonelli A."/>
            <person name="Paolocci F."/>
            <person name="Nowrousian M."/>
            <person name="Ottonello S."/>
            <person name="Baldrian P."/>
            <person name="Spatafora J.W."/>
            <person name="Henrissat B."/>
            <person name="Nagy L.G."/>
            <person name="Aury J.M."/>
            <person name="Wincker P."/>
            <person name="Grigoriev I.V."/>
            <person name="Bonfante P."/>
            <person name="Martin F.M."/>
        </authorList>
    </citation>
    <scope>NUCLEOTIDE SEQUENCE [LARGE SCALE GENOMIC DNA]</scope>
    <source>
        <strain evidence="2 3">RN42</strain>
    </source>
</reference>
<sequence length="171" mass="19095">KPACNWLVVEHYSHGQQMSDRMTYCDIDPRVHRTPDKFVPVIGHEYSGLRVGFKEIYGTIRCMVISKEGMGMGWIEGDIFERLRSLDACGHIVKVDCRFLHSHAVGGGGMAYEGVFRFNAYGCPKDIDRTRDARRAGAGDADRKKDMGAADTDSSNIRAFDGVPIKSEFSK</sequence>
<name>A0A3N4HAS0_ASCIM</name>
<evidence type="ECO:0000256" key="1">
    <source>
        <dbReference type="SAM" id="MobiDB-lite"/>
    </source>
</evidence>
<proteinExistence type="predicted"/>
<dbReference type="AlphaFoldDB" id="A0A3N4HAS0"/>
<feature type="compositionally biased region" description="Basic and acidic residues" evidence="1">
    <location>
        <begin position="133"/>
        <end position="148"/>
    </location>
</feature>
<gene>
    <name evidence="2" type="ORF">BJ508DRAFT_316367</name>
</gene>
<dbReference type="EMBL" id="ML120198">
    <property type="protein sequence ID" value="RPA70616.1"/>
    <property type="molecule type" value="Genomic_DNA"/>
</dbReference>
<evidence type="ECO:0000313" key="3">
    <source>
        <dbReference type="Proteomes" id="UP000275078"/>
    </source>
</evidence>
<accession>A0A3N4HAS0</accession>